<dbReference type="GO" id="GO:0051996">
    <property type="term" value="F:squalene synthase [NAD(P)H] activity"/>
    <property type="evidence" value="ECO:0007669"/>
    <property type="project" value="InterPro"/>
</dbReference>
<accession>A0A5B2VET3</accession>
<dbReference type="SFLD" id="SFLDG01018">
    <property type="entry name" value="Squalene/Phytoene_Synthase_Lik"/>
    <property type="match status" value="1"/>
</dbReference>
<name>A0A5B2VET3_9HYPH</name>
<dbReference type="GO" id="GO:0016117">
    <property type="term" value="P:carotenoid biosynthetic process"/>
    <property type="evidence" value="ECO:0007669"/>
    <property type="project" value="UniProtKB-KW"/>
</dbReference>
<dbReference type="InterPro" id="IPR008949">
    <property type="entry name" value="Isoprenoid_synthase_dom_sf"/>
</dbReference>
<evidence type="ECO:0000256" key="5">
    <source>
        <dbReference type="ARBA" id="ARBA00053028"/>
    </source>
</evidence>
<dbReference type="AlphaFoldDB" id="A0A5B2VET3"/>
<comment type="pathway">
    <text evidence="1">Carotenoid biosynthesis; phytoene biosynthesis.</text>
</comment>
<dbReference type="InterPro" id="IPR044843">
    <property type="entry name" value="Trans_IPPS_bact-type"/>
</dbReference>
<dbReference type="EMBL" id="VUOA01000016">
    <property type="protein sequence ID" value="KAA2238063.1"/>
    <property type="molecule type" value="Genomic_DNA"/>
</dbReference>
<keyword evidence="3" id="KW-0808">Transferase</keyword>
<sequence length="345" mass="36778">MFTSSPEERAAARADMSACADLLRVGSRSFHAAGRLLPRAVREPATALYAFCRVADDAVDGGGDPRAALAHLRTRLDRCRNGRPEDHPVDRAFARMIAAHAVPWALPEGLIEGLAWDAEGRRYETLGDLHAYAARVAGTVGAMMTLVMGRREPEVLARACDLGVAMQLTNIARDVGEDARMGRIYMPLADLRAAGIEPDAFLADPRPSPALAGVVRGLLVAAEGLYERAAGGVAELPPACRPGIEAARLLYREIGREVERRGCDSVTARAVVPAARKAQILARAAAAAVPQRAPRSIPALAQTRFIVDAVSGLHAPAARGEPGSFLRLLALFERLERVERGPLSG</sequence>
<evidence type="ECO:0000256" key="3">
    <source>
        <dbReference type="ARBA" id="ARBA00022679"/>
    </source>
</evidence>
<dbReference type="Pfam" id="PF00494">
    <property type="entry name" value="SQS_PSY"/>
    <property type="match status" value="1"/>
</dbReference>
<comment type="cofactor">
    <cofactor evidence="5">
        <name>ATP</name>
        <dbReference type="ChEBI" id="CHEBI:30616"/>
    </cofactor>
</comment>
<dbReference type="Gene3D" id="1.10.600.10">
    <property type="entry name" value="Farnesyl Diphosphate Synthase"/>
    <property type="match status" value="1"/>
</dbReference>
<dbReference type="PROSITE" id="PS01045">
    <property type="entry name" value="SQUALEN_PHYTOEN_SYN_2"/>
    <property type="match status" value="1"/>
</dbReference>
<dbReference type="SUPFAM" id="SSF48576">
    <property type="entry name" value="Terpenoid synthases"/>
    <property type="match status" value="1"/>
</dbReference>
<comment type="caution">
    <text evidence="6">The sequence shown here is derived from an EMBL/GenBank/DDBJ whole genome shotgun (WGS) entry which is preliminary data.</text>
</comment>
<dbReference type="CDD" id="cd00683">
    <property type="entry name" value="Trans_IPPS_HH"/>
    <property type="match status" value="1"/>
</dbReference>
<reference evidence="6 7" key="2">
    <citation type="submission" date="2019-09" db="EMBL/GenBank/DDBJ databases">
        <authorList>
            <person name="Jin C."/>
        </authorList>
    </citation>
    <scope>NUCLEOTIDE SEQUENCE [LARGE SCALE GENOMIC DNA]</scope>
    <source>
        <strain evidence="6 7">BN140002</strain>
    </source>
</reference>
<dbReference type="InterPro" id="IPR002060">
    <property type="entry name" value="Squ/phyt_synthse"/>
</dbReference>
<protein>
    <submittedName>
        <fullName evidence="6">Phytoene/squalene synthase family protein</fullName>
    </submittedName>
</protein>
<evidence type="ECO:0000256" key="4">
    <source>
        <dbReference type="ARBA" id="ARBA00022746"/>
    </source>
</evidence>
<dbReference type="FunFam" id="1.10.600.10:FF:000020">
    <property type="entry name" value="Phytoene synthase"/>
    <property type="match status" value="1"/>
</dbReference>
<organism evidence="6 7">
    <name type="scientific">Salinarimonas soli</name>
    <dbReference type="NCBI Taxonomy" id="1638099"/>
    <lineage>
        <taxon>Bacteria</taxon>
        <taxon>Pseudomonadati</taxon>
        <taxon>Pseudomonadota</taxon>
        <taxon>Alphaproteobacteria</taxon>
        <taxon>Hyphomicrobiales</taxon>
        <taxon>Salinarimonadaceae</taxon>
        <taxon>Salinarimonas</taxon>
    </lineage>
</organism>
<dbReference type="OrthoDB" id="9807580at2"/>
<evidence type="ECO:0000313" key="7">
    <source>
        <dbReference type="Proteomes" id="UP000323142"/>
    </source>
</evidence>
<dbReference type="PANTHER" id="PTHR31480">
    <property type="entry name" value="BIFUNCTIONAL LYCOPENE CYCLASE/PHYTOENE SYNTHASE"/>
    <property type="match status" value="1"/>
</dbReference>
<dbReference type="SFLD" id="SFLDS00005">
    <property type="entry name" value="Isoprenoid_Synthase_Type_I"/>
    <property type="match status" value="1"/>
</dbReference>
<reference evidence="6 7" key="1">
    <citation type="submission" date="2019-09" db="EMBL/GenBank/DDBJ databases">
        <title>Salinarimonas rosea gen. nov., sp. nov., a new member of the a-2 subgroup of the Proteobacteria.</title>
        <authorList>
            <person name="Liu J."/>
        </authorList>
    </citation>
    <scope>NUCLEOTIDE SEQUENCE [LARGE SCALE GENOMIC DNA]</scope>
    <source>
        <strain evidence="6 7">BN140002</strain>
    </source>
</reference>
<keyword evidence="7" id="KW-1185">Reference proteome</keyword>
<dbReference type="PROSITE" id="PS01044">
    <property type="entry name" value="SQUALEN_PHYTOEN_SYN_1"/>
    <property type="match status" value="1"/>
</dbReference>
<evidence type="ECO:0000256" key="2">
    <source>
        <dbReference type="ARBA" id="ARBA00006251"/>
    </source>
</evidence>
<dbReference type="GO" id="GO:0004311">
    <property type="term" value="F:geranylgeranyl diphosphate synthase activity"/>
    <property type="evidence" value="ECO:0007669"/>
    <property type="project" value="InterPro"/>
</dbReference>
<evidence type="ECO:0000256" key="1">
    <source>
        <dbReference type="ARBA" id="ARBA00004684"/>
    </source>
</evidence>
<dbReference type="SFLD" id="SFLDG01212">
    <property type="entry name" value="Phytoene_synthase_like"/>
    <property type="match status" value="1"/>
</dbReference>
<proteinExistence type="inferred from homology"/>
<dbReference type="InterPro" id="IPR019845">
    <property type="entry name" value="Squalene/phytoene_synthase_CS"/>
</dbReference>
<dbReference type="InterPro" id="IPR033904">
    <property type="entry name" value="Trans_IPPS_HH"/>
</dbReference>
<comment type="similarity">
    <text evidence="2">Belongs to the phytoene/squalene synthase family.</text>
</comment>
<dbReference type="RefSeq" id="WP_149816394.1">
    <property type="nucleotide sequence ID" value="NZ_VUOA01000016.1"/>
</dbReference>
<gene>
    <name evidence="6" type="ORF">F0L46_07280</name>
</gene>
<evidence type="ECO:0000313" key="6">
    <source>
        <dbReference type="EMBL" id="KAA2238063.1"/>
    </source>
</evidence>
<dbReference type="Proteomes" id="UP000323142">
    <property type="component" value="Unassembled WGS sequence"/>
</dbReference>
<keyword evidence="4" id="KW-0125">Carotenoid biosynthesis</keyword>